<reference evidence="9 10" key="1">
    <citation type="submission" date="2024-03" db="EMBL/GenBank/DDBJ databases">
        <title>Human intestinal bacterial collection.</title>
        <authorList>
            <person name="Pauvert C."/>
            <person name="Hitch T.C.A."/>
            <person name="Clavel T."/>
        </authorList>
    </citation>
    <scope>NUCLEOTIDE SEQUENCE [LARGE SCALE GENOMIC DNA]</scope>
    <source>
        <strain evidence="9 10">CLA-AA-H81</strain>
    </source>
</reference>
<dbReference type="PANTHER" id="PTHR33841:SF6">
    <property type="entry name" value="TYPE II METHYLTRANSFERASE M.HINDII"/>
    <property type="match status" value="1"/>
</dbReference>
<dbReference type="InterPro" id="IPR029063">
    <property type="entry name" value="SAM-dependent_MTases_sf"/>
</dbReference>
<evidence type="ECO:0000256" key="2">
    <source>
        <dbReference type="ARBA" id="ARBA00022603"/>
    </source>
</evidence>
<dbReference type="Gene3D" id="3.40.50.150">
    <property type="entry name" value="Vaccinia Virus protein VP39"/>
    <property type="match status" value="1"/>
</dbReference>
<dbReference type="GO" id="GO:0032259">
    <property type="term" value="P:methylation"/>
    <property type="evidence" value="ECO:0007669"/>
    <property type="project" value="UniProtKB-KW"/>
</dbReference>
<keyword evidence="2 9" id="KW-0489">Methyltransferase</keyword>
<dbReference type="PRINTS" id="PR00507">
    <property type="entry name" value="N12N6MTFRASE"/>
</dbReference>
<sequence length="503" mass="57260">MLEYVVRQTAAYMESMPKQIRKKSGQFFTSIETARFMAGLFAIPAQPEITILDPGAGTGILTAALLERISAIPAVERVHLICYETDEKIIPVLEDNLRYVTAHCLKKADYELRTLNYITSQENAFNGCLFPESGITCDLCIGNPPYMKIGKDAPEAKAMPAICYGAPNLYFLFAAMSLFNVRDGGEMVYIIPRSWTSGMYFKRFRQYLFSHGVIEQIHLFTSRDKVFDTEQVLQETMIVKIRKQRQVPSDILVTSSEANCDFRHLQQISLPYSDVVSGSDQYVFLMTNHREVDAICLLNTFPYTLPDFGMKMKTGLTVDFRERESLRNTEVDGAVPLFFAQHIQNGHICFPIGKEGEYLVPSRKSLVQPNTNYLFIRRFTAKEEKRRLQCGIYLAEQFPQYQTISTQNKINFIDNADHTLSKDVVYGLYVLFNSTLYDVYYRVLNGSTQVNATEINHMPVPAISIIEELGRALLKQSDITEKTCNQILEGFLHGKNQRSSSHS</sequence>
<keyword evidence="4" id="KW-0949">S-adenosyl-L-methionine</keyword>
<name>A0ABV1CWL1_9FIRM</name>
<keyword evidence="5" id="KW-0680">Restriction system</keyword>
<accession>A0ABV1CWL1</accession>
<gene>
    <name evidence="9" type="ORF">WMO23_03890</name>
</gene>
<evidence type="ECO:0000256" key="7">
    <source>
        <dbReference type="ARBA" id="ARBA00047942"/>
    </source>
</evidence>
<evidence type="ECO:0000259" key="8">
    <source>
        <dbReference type="Pfam" id="PF07669"/>
    </source>
</evidence>
<dbReference type="Proteomes" id="UP001433088">
    <property type="component" value="Unassembled WGS sequence"/>
</dbReference>
<keyword evidence="6" id="KW-0238">DNA-binding</keyword>
<evidence type="ECO:0000256" key="4">
    <source>
        <dbReference type="ARBA" id="ARBA00022691"/>
    </source>
</evidence>
<evidence type="ECO:0000256" key="3">
    <source>
        <dbReference type="ARBA" id="ARBA00022679"/>
    </source>
</evidence>
<feature type="domain" description="Type II methyltransferase M.TaqI-like" evidence="8">
    <location>
        <begin position="132"/>
        <end position="227"/>
    </location>
</feature>
<dbReference type="InterPro" id="IPR050953">
    <property type="entry name" value="N4_N6_ade-DNA_methylase"/>
</dbReference>
<evidence type="ECO:0000313" key="10">
    <source>
        <dbReference type="Proteomes" id="UP001433088"/>
    </source>
</evidence>
<dbReference type="EC" id="2.1.1.72" evidence="1"/>
<dbReference type="RefSeq" id="WP_303267833.1">
    <property type="nucleotide sequence ID" value="NZ_JBBMEU010000015.1"/>
</dbReference>
<proteinExistence type="predicted"/>
<comment type="caution">
    <text evidence="9">The sequence shown here is derived from an EMBL/GenBank/DDBJ whole genome shotgun (WGS) entry which is preliminary data.</text>
</comment>
<dbReference type="CDD" id="cd02440">
    <property type="entry name" value="AdoMet_MTases"/>
    <property type="match status" value="1"/>
</dbReference>
<dbReference type="PANTHER" id="PTHR33841">
    <property type="entry name" value="DNA METHYLTRANSFERASE YEEA-RELATED"/>
    <property type="match status" value="1"/>
</dbReference>
<evidence type="ECO:0000256" key="6">
    <source>
        <dbReference type="ARBA" id="ARBA00023125"/>
    </source>
</evidence>
<dbReference type="EMBL" id="JBBMEU010000015">
    <property type="protein sequence ID" value="MEQ2421876.1"/>
    <property type="molecule type" value="Genomic_DNA"/>
</dbReference>
<dbReference type="InterPro" id="IPR011639">
    <property type="entry name" value="MethylTrfase_TaqI-like_dom"/>
</dbReference>
<evidence type="ECO:0000256" key="5">
    <source>
        <dbReference type="ARBA" id="ARBA00022747"/>
    </source>
</evidence>
<dbReference type="SUPFAM" id="SSF53335">
    <property type="entry name" value="S-adenosyl-L-methionine-dependent methyltransferases"/>
    <property type="match status" value="1"/>
</dbReference>
<dbReference type="GO" id="GO:0008168">
    <property type="term" value="F:methyltransferase activity"/>
    <property type="evidence" value="ECO:0007669"/>
    <property type="project" value="UniProtKB-KW"/>
</dbReference>
<comment type="catalytic activity">
    <reaction evidence="7">
        <text>a 2'-deoxyadenosine in DNA + S-adenosyl-L-methionine = an N(6)-methyl-2'-deoxyadenosine in DNA + S-adenosyl-L-homocysteine + H(+)</text>
        <dbReference type="Rhea" id="RHEA:15197"/>
        <dbReference type="Rhea" id="RHEA-COMP:12418"/>
        <dbReference type="Rhea" id="RHEA-COMP:12419"/>
        <dbReference type="ChEBI" id="CHEBI:15378"/>
        <dbReference type="ChEBI" id="CHEBI:57856"/>
        <dbReference type="ChEBI" id="CHEBI:59789"/>
        <dbReference type="ChEBI" id="CHEBI:90615"/>
        <dbReference type="ChEBI" id="CHEBI:90616"/>
        <dbReference type="EC" id="2.1.1.72"/>
    </reaction>
</comment>
<dbReference type="Pfam" id="PF07669">
    <property type="entry name" value="Eco57I"/>
    <property type="match status" value="1"/>
</dbReference>
<keyword evidence="10" id="KW-1185">Reference proteome</keyword>
<organism evidence="9 10">
    <name type="scientific">Megasphaera intestinihominis</name>
    <dbReference type="NCBI Taxonomy" id="3133159"/>
    <lineage>
        <taxon>Bacteria</taxon>
        <taxon>Bacillati</taxon>
        <taxon>Bacillota</taxon>
        <taxon>Negativicutes</taxon>
        <taxon>Veillonellales</taxon>
        <taxon>Veillonellaceae</taxon>
        <taxon>Megasphaera</taxon>
    </lineage>
</organism>
<evidence type="ECO:0000256" key="1">
    <source>
        <dbReference type="ARBA" id="ARBA00011900"/>
    </source>
</evidence>
<protein>
    <recommendedName>
        <fullName evidence="1">site-specific DNA-methyltransferase (adenine-specific)</fullName>
        <ecNumber evidence="1">2.1.1.72</ecNumber>
    </recommendedName>
</protein>
<keyword evidence="3" id="KW-0808">Transferase</keyword>
<evidence type="ECO:0000313" key="9">
    <source>
        <dbReference type="EMBL" id="MEQ2421876.1"/>
    </source>
</evidence>